<evidence type="ECO:0000256" key="2">
    <source>
        <dbReference type="ARBA" id="ARBA00007357"/>
    </source>
</evidence>
<evidence type="ECO:0000313" key="10">
    <source>
        <dbReference type="EMBL" id="RYJ53501.1"/>
    </source>
</evidence>
<dbReference type="EMBL" id="QNVY02000001">
    <property type="protein sequence ID" value="RYJ53501.1"/>
    <property type="molecule type" value="Genomic_DNA"/>
</dbReference>
<dbReference type="GO" id="GO:0046872">
    <property type="term" value="F:metal ion binding"/>
    <property type="evidence" value="ECO:0007669"/>
    <property type="project" value="UniProtKB-KW"/>
</dbReference>
<keyword evidence="11" id="KW-1185">Reference proteome</keyword>
<gene>
    <name evidence="10" type="ORF">DR871_005465</name>
</gene>
<accession>A0A482TMZ2</accession>
<dbReference type="PROSITE" id="PS51885">
    <property type="entry name" value="NEPRILYSIN"/>
    <property type="match status" value="1"/>
</dbReference>
<dbReference type="GO" id="GO:0004222">
    <property type="term" value="F:metalloendopeptidase activity"/>
    <property type="evidence" value="ECO:0007669"/>
    <property type="project" value="InterPro"/>
</dbReference>
<dbReference type="InterPro" id="IPR024079">
    <property type="entry name" value="MetalloPept_cat_dom_sf"/>
</dbReference>
<dbReference type="GO" id="GO:0016485">
    <property type="term" value="P:protein processing"/>
    <property type="evidence" value="ECO:0007669"/>
    <property type="project" value="TreeGrafter"/>
</dbReference>
<comment type="similarity">
    <text evidence="2">Belongs to the peptidase M13 family.</text>
</comment>
<evidence type="ECO:0000259" key="8">
    <source>
        <dbReference type="Pfam" id="PF01431"/>
    </source>
</evidence>
<keyword evidence="5" id="KW-0378">Hydrolase</keyword>
<dbReference type="Gene3D" id="1.10.1380.10">
    <property type="entry name" value="Neutral endopeptidase , domain2"/>
    <property type="match status" value="1"/>
</dbReference>
<dbReference type="PANTHER" id="PTHR11733">
    <property type="entry name" value="ZINC METALLOPROTEASE FAMILY M13 NEPRILYSIN-RELATED"/>
    <property type="match status" value="1"/>
</dbReference>
<feature type="domain" description="Peptidase M13 C-terminal" evidence="8">
    <location>
        <begin position="477"/>
        <end position="678"/>
    </location>
</feature>
<dbReference type="SUPFAM" id="SSF55486">
    <property type="entry name" value="Metalloproteases ('zincins'), catalytic domain"/>
    <property type="match status" value="1"/>
</dbReference>
<evidence type="ECO:0000256" key="7">
    <source>
        <dbReference type="ARBA" id="ARBA00023049"/>
    </source>
</evidence>
<dbReference type="Proteomes" id="UP000253235">
    <property type="component" value="Unassembled WGS sequence"/>
</dbReference>
<keyword evidence="6" id="KW-0862">Zinc</keyword>
<dbReference type="InterPro" id="IPR042089">
    <property type="entry name" value="Peptidase_M13_dom_2"/>
</dbReference>
<evidence type="ECO:0000256" key="4">
    <source>
        <dbReference type="ARBA" id="ARBA00022723"/>
    </source>
</evidence>
<sequence>MKPKSYPIKTQLVLVSSILLLGAFNTSEKSDLLLSGINKENMDISAKPGDNFDTYVNGTWKKNTKIPDDKASYGAGYMVYEKSQEDVKAIIEASSKGDFAAGSDEQKIGDFYEAYMDTKIRDQKGIAPLLPEYKKIDAITNYTDLAAYFGYANTSGSNIPFSVSVMEDLKDPTQYMLISWQGGLGLPDREYYSLEDAKSKEIQKKYVTHIEKMLQLGGIANAPDLSKKIMALETVLAAQHMKKEQTRDVVKLYNKYAVTDLSQLMPDFNWAIMLKNAGILNQKNIVVAQVDYIKSLNTIIKTTPITTWKAYLKWNAIHGSATSLNTALDKENFDFYGKTLNGIQAQQPLWRRGVDRVNNSLGEIVGKVYVKKHFSPAAKEQVTLLVKNLLKAYGESIKTLDWMSPETKKQALDKLSKFTPKIGYPDKWRDYSSLKVVKGDLYGNQQKATTFEYNRQINKLGKPVDRTEWGMTPQTVNAYYNPPLNEIVFPAAILQPPFFDVKVEGAANYGGIGAVIGHEIGHGFDDQGSTFDGDGVLRNWWTPEDLTAFKQKTGALVAQYNMFKVFPDLNVNGEFTQGENIGDLGGLSIALKAYKMSLEGKASPVLDGFTGEQRVLLGWGQCWLNKTRDEALRNQIATDPHSPAKFRVNGVVRNIPEFYTAFNIQPTDSLYLAPEKRVKIW</sequence>
<feature type="domain" description="Peptidase M13 N-terminal" evidence="9">
    <location>
        <begin position="48"/>
        <end position="425"/>
    </location>
</feature>
<dbReference type="InterPro" id="IPR018497">
    <property type="entry name" value="Peptidase_M13_C"/>
</dbReference>
<comment type="cofactor">
    <cofactor evidence="1">
        <name>Zn(2+)</name>
        <dbReference type="ChEBI" id="CHEBI:29105"/>
    </cofactor>
</comment>
<dbReference type="AlphaFoldDB" id="A0A482TMZ2"/>
<evidence type="ECO:0000259" key="9">
    <source>
        <dbReference type="Pfam" id="PF05649"/>
    </source>
</evidence>
<dbReference type="RefSeq" id="WP_113664499.1">
    <property type="nucleotide sequence ID" value="NZ_QNVY02000001.1"/>
</dbReference>
<dbReference type="CDD" id="cd08662">
    <property type="entry name" value="M13"/>
    <property type="match status" value="1"/>
</dbReference>
<dbReference type="PRINTS" id="PR00786">
    <property type="entry name" value="NEPRILYSIN"/>
</dbReference>
<name>A0A482TMZ2_9FLAO</name>
<keyword evidence="7" id="KW-0482">Metalloprotease</keyword>
<dbReference type="PANTHER" id="PTHR11733:SF167">
    <property type="entry name" value="FI17812P1-RELATED"/>
    <property type="match status" value="1"/>
</dbReference>
<proteinExistence type="inferred from homology"/>
<keyword evidence="3" id="KW-0645">Protease</keyword>
<keyword evidence="4" id="KW-0479">Metal-binding</keyword>
<dbReference type="OrthoDB" id="9775677at2"/>
<protein>
    <submittedName>
        <fullName evidence="10">M13 family peptidase</fullName>
    </submittedName>
</protein>
<reference evidence="10 11" key="1">
    <citation type="submission" date="2019-01" db="EMBL/GenBank/DDBJ databases">
        <title>Flavobacterium sp. nov. isolated from arctic soil.</title>
        <authorList>
            <person name="Kim D.-U."/>
        </authorList>
    </citation>
    <scope>NUCLEOTIDE SEQUENCE [LARGE SCALE GENOMIC DNA]</scope>
    <source>
        <strain evidence="10 11">Kopri-42</strain>
    </source>
</reference>
<dbReference type="InterPro" id="IPR008753">
    <property type="entry name" value="Peptidase_M13_N"/>
</dbReference>
<organism evidence="10 11">
    <name type="scientific">Flavobacterium petrolei</name>
    <dbReference type="NCBI Taxonomy" id="2259594"/>
    <lineage>
        <taxon>Bacteria</taxon>
        <taxon>Pseudomonadati</taxon>
        <taxon>Bacteroidota</taxon>
        <taxon>Flavobacteriia</taxon>
        <taxon>Flavobacteriales</taxon>
        <taxon>Flavobacteriaceae</taxon>
        <taxon>Flavobacterium</taxon>
    </lineage>
</organism>
<evidence type="ECO:0000256" key="6">
    <source>
        <dbReference type="ARBA" id="ARBA00022833"/>
    </source>
</evidence>
<evidence type="ECO:0000256" key="5">
    <source>
        <dbReference type="ARBA" id="ARBA00022801"/>
    </source>
</evidence>
<evidence type="ECO:0000256" key="3">
    <source>
        <dbReference type="ARBA" id="ARBA00022670"/>
    </source>
</evidence>
<dbReference type="Pfam" id="PF05649">
    <property type="entry name" value="Peptidase_M13_N"/>
    <property type="match status" value="1"/>
</dbReference>
<dbReference type="Gene3D" id="3.40.390.10">
    <property type="entry name" value="Collagenase (Catalytic Domain)"/>
    <property type="match status" value="1"/>
</dbReference>
<dbReference type="GO" id="GO:0005886">
    <property type="term" value="C:plasma membrane"/>
    <property type="evidence" value="ECO:0007669"/>
    <property type="project" value="TreeGrafter"/>
</dbReference>
<comment type="caution">
    <text evidence="10">The sequence shown here is derived from an EMBL/GenBank/DDBJ whole genome shotgun (WGS) entry which is preliminary data.</text>
</comment>
<evidence type="ECO:0000313" key="11">
    <source>
        <dbReference type="Proteomes" id="UP000253235"/>
    </source>
</evidence>
<evidence type="ECO:0000256" key="1">
    <source>
        <dbReference type="ARBA" id="ARBA00001947"/>
    </source>
</evidence>
<dbReference type="Pfam" id="PF01431">
    <property type="entry name" value="Peptidase_M13"/>
    <property type="match status" value="1"/>
</dbReference>
<dbReference type="InterPro" id="IPR000718">
    <property type="entry name" value="Peptidase_M13"/>
</dbReference>